<evidence type="ECO:0000259" key="7">
    <source>
        <dbReference type="Pfam" id="PF14824"/>
    </source>
</evidence>
<evidence type="ECO:0000256" key="5">
    <source>
        <dbReference type="ARBA" id="ARBA00023244"/>
    </source>
</evidence>
<evidence type="ECO:0000256" key="4">
    <source>
        <dbReference type="ARBA" id="ARBA00023027"/>
    </source>
</evidence>
<evidence type="ECO:0000256" key="1">
    <source>
        <dbReference type="ARBA" id="ARBA00005010"/>
    </source>
</evidence>
<dbReference type="EC" id="1.3.1.76" evidence="2"/>
<evidence type="ECO:0000313" key="9">
    <source>
        <dbReference type="Proteomes" id="UP001277471"/>
    </source>
</evidence>
<name>A0ABU4PFJ1_AZOBR</name>
<dbReference type="GeneID" id="56451996"/>
<evidence type="ECO:0000256" key="3">
    <source>
        <dbReference type="ARBA" id="ARBA00023002"/>
    </source>
</evidence>
<dbReference type="Proteomes" id="UP001277471">
    <property type="component" value="Unassembled WGS sequence"/>
</dbReference>
<evidence type="ECO:0000256" key="6">
    <source>
        <dbReference type="ARBA" id="ARBA00047561"/>
    </source>
</evidence>
<keyword evidence="5" id="KW-0627">Porphyrin biosynthesis</keyword>
<keyword evidence="3" id="KW-0560">Oxidoreductase</keyword>
<dbReference type="SUPFAM" id="SSF75615">
    <property type="entry name" value="Siroheme synthase middle domains-like"/>
    <property type="match status" value="1"/>
</dbReference>
<feature type="domain" description="Siroheme synthase central" evidence="7">
    <location>
        <begin position="117"/>
        <end position="142"/>
    </location>
</feature>
<accession>A0ABU4PFJ1</accession>
<dbReference type="InterPro" id="IPR006367">
    <property type="entry name" value="Sirohaem_synthase_N"/>
</dbReference>
<evidence type="ECO:0000256" key="2">
    <source>
        <dbReference type="ARBA" id="ARBA00012400"/>
    </source>
</evidence>
<dbReference type="Pfam" id="PF14824">
    <property type="entry name" value="Sirohm_synth_M"/>
    <property type="match status" value="1"/>
</dbReference>
<sequence length="188" mass="19956">MAAVIPVALDPTHVRIALVGQGPLAKRRLAQLLEGGAAPAVYSPEPDAELIALAGIALRRALPAPADLEGVQVLFVVGIDDPAAEALARQARVRNILVNVEDVIPLCDFHAPSVIRRGDLLMTVSTGGRSPALAQVLRERLETLFPAVWADRLAELAALRDRLRATGAKGPEVLRACRDLIAAKGWLP</sequence>
<dbReference type="RefSeq" id="WP_236778080.1">
    <property type="nucleotide sequence ID" value="NZ_CP012914.1"/>
</dbReference>
<keyword evidence="9" id="KW-1185">Reference proteome</keyword>
<comment type="catalytic activity">
    <reaction evidence="6">
        <text>precorrin-2 + NAD(+) = sirohydrochlorin + NADH + 2 H(+)</text>
        <dbReference type="Rhea" id="RHEA:15613"/>
        <dbReference type="ChEBI" id="CHEBI:15378"/>
        <dbReference type="ChEBI" id="CHEBI:57540"/>
        <dbReference type="ChEBI" id="CHEBI:57945"/>
        <dbReference type="ChEBI" id="CHEBI:58351"/>
        <dbReference type="ChEBI" id="CHEBI:58827"/>
        <dbReference type="EC" id="1.3.1.76"/>
    </reaction>
</comment>
<reference evidence="8 9" key="1">
    <citation type="submission" date="2023-11" db="EMBL/GenBank/DDBJ databases">
        <title>MicrobeMod: A computational toolkit for identifying prokaryotic methylation and restriction-modification with nanopore sequencing.</title>
        <authorList>
            <person name="Crits-Christoph A."/>
            <person name="Kang S.C."/>
            <person name="Lee H."/>
            <person name="Ostrov N."/>
        </authorList>
    </citation>
    <scope>NUCLEOTIDE SEQUENCE [LARGE SCALE GENOMIC DNA]</scope>
    <source>
        <strain evidence="8 9">ATCC 29145</strain>
    </source>
</reference>
<organism evidence="8 9">
    <name type="scientific">Azospirillum brasilense</name>
    <dbReference type="NCBI Taxonomy" id="192"/>
    <lineage>
        <taxon>Bacteria</taxon>
        <taxon>Pseudomonadati</taxon>
        <taxon>Pseudomonadota</taxon>
        <taxon>Alphaproteobacteria</taxon>
        <taxon>Rhodospirillales</taxon>
        <taxon>Azospirillaceae</taxon>
        <taxon>Azospirillum</taxon>
    </lineage>
</organism>
<dbReference type="Gene3D" id="3.30.160.110">
    <property type="entry name" value="Siroheme synthase, domain 2"/>
    <property type="match status" value="1"/>
</dbReference>
<proteinExistence type="predicted"/>
<dbReference type="PANTHER" id="PTHR35330:SF1">
    <property type="entry name" value="SIROHEME BIOSYNTHESIS PROTEIN MET8"/>
    <property type="match status" value="1"/>
</dbReference>
<dbReference type="NCBIfam" id="TIGR01470">
    <property type="entry name" value="cysG_Nterm"/>
    <property type="match status" value="1"/>
</dbReference>
<dbReference type="InterPro" id="IPR028161">
    <property type="entry name" value="Met8-like"/>
</dbReference>
<dbReference type="SUPFAM" id="SSF51735">
    <property type="entry name" value="NAD(P)-binding Rossmann-fold domains"/>
    <property type="match status" value="1"/>
</dbReference>
<protein>
    <recommendedName>
        <fullName evidence="2">precorrin-2 dehydrogenase</fullName>
        <ecNumber evidence="2">1.3.1.76</ecNumber>
    </recommendedName>
</protein>
<dbReference type="InterPro" id="IPR036291">
    <property type="entry name" value="NAD(P)-bd_dom_sf"/>
</dbReference>
<comment type="caution">
    <text evidence="8">The sequence shown here is derived from an EMBL/GenBank/DDBJ whole genome shotgun (WGS) entry which is preliminary data.</text>
</comment>
<dbReference type="Pfam" id="PF13241">
    <property type="entry name" value="NAD_binding_7"/>
    <property type="match status" value="1"/>
</dbReference>
<keyword evidence="4" id="KW-0520">NAD</keyword>
<evidence type="ECO:0000313" key="8">
    <source>
        <dbReference type="EMBL" id="MDX5954122.1"/>
    </source>
</evidence>
<dbReference type="EMBL" id="JAWXYC010000004">
    <property type="protein sequence ID" value="MDX5954122.1"/>
    <property type="molecule type" value="Genomic_DNA"/>
</dbReference>
<comment type="pathway">
    <text evidence="1">Porphyrin-containing compound metabolism; siroheme biosynthesis; sirohydrochlorin from precorrin-2: step 1/1.</text>
</comment>
<dbReference type="InterPro" id="IPR028281">
    <property type="entry name" value="Sirohaem_synthase_central"/>
</dbReference>
<dbReference type="PANTHER" id="PTHR35330">
    <property type="entry name" value="SIROHEME BIOSYNTHESIS PROTEIN MET8"/>
    <property type="match status" value="1"/>
</dbReference>
<dbReference type="Gene3D" id="3.40.50.720">
    <property type="entry name" value="NAD(P)-binding Rossmann-like Domain"/>
    <property type="match status" value="1"/>
</dbReference>
<gene>
    <name evidence="8" type="ORF">SIM66_23395</name>
</gene>